<keyword evidence="3" id="KW-1185">Reference proteome</keyword>
<feature type="compositionally biased region" description="Polar residues" evidence="1">
    <location>
        <begin position="15"/>
        <end position="25"/>
    </location>
</feature>
<dbReference type="EMBL" id="MZNU01000377">
    <property type="protein sequence ID" value="OWO98865.1"/>
    <property type="molecule type" value="Genomic_DNA"/>
</dbReference>
<protein>
    <submittedName>
        <fullName evidence="2">Uncharacterized protein</fullName>
    </submittedName>
</protein>
<evidence type="ECO:0000313" key="2">
    <source>
        <dbReference type="EMBL" id="OWO98865.1"/>
    </source>
</evidence>
<proteinExistence type="predicted"/>
<feature type="region of interest" description="Disordered" evidence="1">
    <location>
        <begin position="98"/>
        <end position="145"/>
    </location>
</feature>
<sequence>MLAFLSVSGNDNGILSGNTAGSGNPENGDGNLEKSGNGNGNRNEFGTDNSVLDGNSGLSIGRRKILSGFQAFGTYAGQIIDDITQPLLPGTADSLWVSPNSSRKPNGNINAAGSATLPTATGSERISPSSLPLKQKHRQHQQCLI</sequence>
<evidence type="ECO:0000313" key="3">
    <source>
        <dbReference type="Proteomes" id="UP000242519"/>
    </source>
</evidence>
<gene>
    <name evidence="2" type="ORF">B2J93_7127</name>
</gene>
<feature type="compositionally biased region" description="Basic residues" evidence="1">
    <location>
        <begin position="134"/>
        <end position="145"/>
    </location>
</feature>
<reference evidence="2 3" key="1">
    <citation type="submission" date="2017-04" db="EMBL/GenBank/DDBJ databases">
        <title>Draft genome sequence of Marssonina coronaria NL1: causal agent of apple blotch.</title>
        <authorList>
            <person name="Cheng Q."/>
        </authorList>
    </citation>
    <scope>NUCLEOTIDE SEQUENCE [LARGE SCALE GENOMIC DNA]</scope>
    <source>
        <strain evidence="2 3">NL1</strain>
    </source>
</reference>
<feature type="compositionally biased region" description="Polar residues" evidence="1">
    <location>
        <begin position="34"/>
        <end position="53"/>
    </location>
</feature>
<feature type="region of interest" description="Disordered" evidence="1">
    <location>
        <begin position="15"/>
        <end position="53"/>
    </location>
</feature>
<organism evidence="2 3">
    <name type="scientific">Diplocarpon coronariae</name>
    <dbReference type="NCBI Taxonomy" id="2795749"/>
    <lineage>
        <taxon>Eukaryota</taxon>
        <taxon>Fungi</taxon>
        <taxon>Dikarya</taxon>
        <taxon>Ascomycota</taxon>
        <taxon>Pezizomycotina</taxon>
        <taxon>Leotiomycetes</taxon>
        <taxon>Helotiales</taxon>
        <taxon>Drepanopezizaceae</taxon>
        <taxon>Diplocarpon</taxon>
    </lineage>
</organism>
<feature type="compositionally biased region" description="Polar residues" evidence="1">
    <location>
        <begin position="98"/>
        <end position="132"/>
    </location>
</feature>
<name>A0A218YU10_9HELO</name>
<dbReference type="AlphaFoldDB" id="A0A218YU10"/>
<evidence type="ECO:0000256" key="1">
    <source>
        <dbReference type="SAM" id="MobiDB-lite"/>
    </source>
</evidence>
<dbReference type="Proteomes" id="UP000242519">
    <property type="component" value="Unassembled WGS sequence"/>
</dbReference>
<dbReference type="InParanoid" id="A0A218YU10"/>
<comment type="caution">
    <text evidence="2">The sequence shown here is derived from an EMBL/GenBank/DDBJ whole genome shotgun (WGS) entry which is preliminary data.</text>
</comment>
<accession>A0A218YU10</accession>